<dbReference type="Pfam" id="PF00296">
    <property type="entry name" value="Bac_luciferase"/>
    <property type="match status" value="1"/>
</dbReference>
<dbReference type="RefSeq" id="WP_086157313.1">
    <property type="nucleotide sequence ID" value="NZ_CP021121.1"/>
</dbReference>
<organism evidence="3 4">
    <name type="scientific">Streptomyces marincola</name>
    <dbReference type="NCBI Taxonomy" id="2878388"/>
    <lineage>
        <taxon>Bacteria</taxon>
        <taxon>Bacillati</taxon>
        <taxon>Actinomycetota</taxon>
        <taxon>Actinomycetes</taxon>
        <taxon>Kitasatosporales</taxon>
        <taxon>Streptomycetaceae</taxon>
        <taxon>Streptomyces</taxon>
    </lineage>
</organism>
<keyword evidence="1" id="KW-0560">Oxidoreductase</keyword>
<dbReference type="PANTHER" id="PTHR43244:SF1">
    <property type="entry name" value="5,10-METHYLENETETRAHYDROMETHANOPTERIN REDUCTASE"/>
    <property type="match status" value="1"/>
</dbReference>
<dbReference type="CDD" id="cd01097">
    <property type="entry name" value="Tetrahydromethanopterin_reductase"/>
    <property type="match status" value="1"/>
</dbReference>
<dbReference type="KEGG" id="smao:CAG99_02145"/>
<reference evidence="3 4" key="1">
    <citation type="submission" date="2017-05" db="EMBL/GenBank/DDBJ databases">
        <title>Complete genome sequence of Streptomyces sp. SCSIO 03032 revealed the diverse biosynthetic pathways for its bioactive secondary metabolites.</title>
        <authorList>
            <person name="Ma L."/>
            <person name="Zhu Y."/>
            <person name="Zhang W."/>
            <person name="Zhang G."/>
            <person name="Tian X."/>
            <person name="Zhang S."/>
            <person name="Zhang C."/>
        </authorList>
    </citation>
    <scope>NUCLEOTIDE SEQUENCE [LARGE SCALE GENOMIC DNA]</scope>
    <source>
        <strain evidence="3 4">SCSIO 03032</strain>
    </source>
</reference>
<dbReference type="EMBL" id="CP021121">
    <property type="protein sequence ID" value="ARQ67790.1"/>
    <property type="molecule type" value="Genomic_DNA"/>
</dbReference>
<dbReference type="Gene3D" id="3.20.20.30">
    <property type="entry name" value="Luciferase-like domain"/>
    <property type="match status" value="1"/>
</dbReference>
<dbReference type="InterPro" id="IPR011251">
    <property type="entry name" value="Luciferase-like_dom"/>
</dbReference>
<evidence type="ECO:0000313" key="3">
    <source>
        <dbReference type="EMBL" id="ARQ67790.1"/>
    </source>
</evidence>
<dbReference type="NCBIfam" id="TIGR03557">
    <property type="entry name" value="F420_G6P_family"/>
    <property type="match status" value="1"/>
</dbReference>
<proteinExistence type="predicted"/>
<dbReference type="InterPro" id="IPR019945">
    <property type="entry name" value="F420_G6P_DH-rel"/>
</dbReference>
<dbReference type="OrthoDB" id="180193at2"/>
<dbReference type="InterPro" id="IPR036661">
    <property type="entry name" value="Luciferase-like_sf"/>
</dbReference>
<gene>
    <name evidence="3" type="ORF">CAG99_02145</name>
</gene>
<feature type="domain" description="Luciferase-like" evidence="2">
    <location>
        <begin position="8"/>
        <end position="293"/>
    </location>
</feature>
<dbReference type="PANTHER" id="PTHR43244">
    <property type="match status" value="1"/>
</dbReference>
<protein>
    <submittedName>
        <fullName evidence="3">LLM class F420-dependent oxidoreductase</fullName>
    </submittedName>
</protein>
<accession>A0A1W7CTS4</accession>
<dbReference type="GO" id="GO:0016705">
    <property type="term" value="F:oxidoreductase activity, acting on paired donors, with incorporation or reduction of molecular oxygen"/>
    <property type="evidence" value="ECO:0007669"/>
    <property type="project" value="InterPro"/>
</dbReference>
<evidence type="ECO:0000313" key="4">
    <source>
        <dbReference type="Proteomes" id="UP000194218"/>
    </source>
</evidence>
<dbReference type="Proteomes" id="UP000194218">
    <property type="component" value="Chromosome"/>
</dbReference>
<evidence type="ECO:0000259" key="2">
    <source>
        <dbReference type="Pfam" id="PF00296"/>
    </source>
</evidence>
<dbReference type="AlphaFoldDB" id="A0A1W7CTS4"/>
<dbReference type="InterPro" id="IPR050564">
    <property type="entry name" value="F420-G6PD/mer"/>
</dbReference>
<dbReference type="SUPFAM" id="SSF51679">
    <property type="entry name" value="Bacterial luciferase-like"/>
    <property type="match status" value="1"/>
</dbReference>
<name>A0A1W7CTS4_9ACTN</name>
<evidence type="ECO:0000256" key="1">
    <source>
        <dbReference type="ARBA" id="ARBA00023002"/>
    </source>
</evidence>
<keyword evidence="4" id="KW-1185">Reference proteome</keyword>
<sequence length="320" mass="35236">MTSFGYFLASEDHGPRALVEQAVWAERSGFDGLWISDHYHPWIDAQGHSPFVWSVIGALARATTLPVATAVTCPTVRTHPAVIAQAAATSAALHEGRFRLGLGSGEALNEHILGTPWPRAEIRLEMLEEAVDIIRRLLTGERVSHRGTHYTVENARLYTLPDEPVPIDISGYGPAATDLAARIGDGFVTMGPEGDLLRRYREGGGGARPTACGIKVCYDTDRDRAARTVLERWPNLFLPGELAAQLPEPRHFEQAVRLVTEDHVRDSGQVPLGDDPEEHVRALTACAEAGFDHVYLSQIGPDMEGFFDFYRTEVLPRLPR</sequence>